<gene>
    <name evidence="1" type="ORF">OWV82_001679</name>
</gene>
<protein>
    <submittedName>
        <fullName evidence="1">Uncharacterized protein</fullName>
    </submittedName>
</protein>
<evidence type="ECO:0000313" key="1">
    <source>
        <dbReference type="EMBL" id="KAJ4728800.1"/>
    </source>
</evidence>
<name>A0ACC1YYD6_MELAZ</name>
<dbReference type="Proteomes" id="UP001164539">
    <property type="component" value="Chromosome 1"/>
</dbReference>
<evidence type="ECO:0000313" key="2">
    <source>
        <dbReference type="Proteomes" id="UP001164539"/>
    </source>
</evidence>
<keyword evidence="2" id="KW-1185">Reference proteome</keyword>
<reference evidence="1 2" key="1">
    <citation type="journal article" date="2023" name="Science">
        <title>Complex scaffold remodeling in plant triterpene biosynthesis.</title>
        <authorList>
            <person name="De La Pena R."/>
            <person name="Hodgson H."/>
            <person name="Liu J.C."/>
            <person name="Stephenson M.J."/>
            <person name="Martin A.C."/>
            <person name="Owen C."/>
            <person name="Harkess A."/>
            <person name="Leebens-Mack J."/>
            <person name="Jimenez L.E."/>
            <person name="Osbourn A."/>
            <person name="Sattely E.S."/>
        </authorList>
    </citation>
    <scope>NUCLEOTIDE SEQUENCE [LARGE SCALE GENOMIC DNA]</scope>
    <source>
        <strain evidence="2">cv. JPN11</strain>
        <tissue evidence="1">Leaf</tissue>
    </source>
</reference>
<comment type="caution">
    <text evidence="1">The sequence shown here is derived from an EMBL/GenBank/DDBJ whole genome shotgun (WGS) entry which is preliminary data.</text>
</comment>
<proteinExistence type="predicted"/>
<accession>A0ACC1YYD6</accession>
<organism evidence="1 2">
    <name type="scientific">Melia azedarach</name>
    <name type="common">Chinaberry tree</name>
    <dbReference type="NCBI Taxonomy" id="155640"/>
    <lineage>
        <taxon>Eukaryota</taxon>
        <taxon>Viridiplantae</taxon>
        <taxon>Streptophyta</taxon>
        <taxon>Embryophyta</taxon>
        <taxon>Tracheophyta</taxon>
        <taxon>Spermatophyta</taxon>
        <taxon>Magnoliopsida</taxon>
        <taxon>eudicotyledons</taxon>
        <taxon>Gunneridae</taxon>
        <taxon>Pentapetalae</taxon>
        <taxon>rosids</taxon>
        <taxon>malvids</taxon>
        <taxon>Sapindales</taxon>
        <taxon>Meliaceae</taxon>
        <taxon>Melia</taxon>
    </lineage>
</organism>
<sequence length="75" mass="8952">MGSKLNNKIFIEFINLIPLNFYVHKSLKISFKTRYVDQVKSQNRSRQNSGLRRSISLKKSQHARVRLRNPHPFRN</sequence>
<dbReference type="EMBL" id="CM051394">
    <property type="protein sequence ID" value="KAJ4728800.1"/>
    <property type="molecule type" value="Genomic_DNA"/>
</dbReference>